<sequence length="344" mass="35694">MRVLRGSATPLVERYRTALLDLDGVVYRGSVAVEHAAGALTEARRHALRTLFVTNNASRTPAEVATLISGFGLPVEPDEVVTSAQAAATLAAGQVPPGSPVLIVGGPSLEIAVTEVGLHPVRSATDNPAAVVQGFAPDVDWRQLAEASYAVATGIPWIVSNMDLAVPREGGIAPGNGALATAVRLATGKDPLVAGKPQQAIFAESIRRSEGPHLVVGDGLITDIEGANASGLDSLLVLTGVTTVRALATAPPQHRPTYLAADLRGLLHPHAELITTDTTVHCGTWTARVDHGELHLTTTDPANLVDGARALCATAWLTTDSEVDCAIEPALTHWTKLGENPKAA</sequence>
<dbReference type="InterPro" id="IPR041065">
    <property type="entry name" value="GNAT-like"/>
</dbReference>
<dbReference type="RefSeq" id="WP_185008400.1">
    <property type="nucleotide sequence ID" value="NZ_BAAAUI010000014.1"/>
</dbReference>
<dbReference type="NCBIfam" id="TIGR01460">
    <property type="entry name" value="HAD-SF-IIA"/>
    <property type="match status" value="1"/>
</dbReference>
<dbReference type="PANTHER" id="PTHR19288:SF95">
    <property type="entry name" value="D-GLYCEROL 3-PHOSPHATE PHOSPHATASE"/>
    <property type="match status" value="1"/>
</dbReference>
<dbReference type="Pfam" id="PF13242">
    <property type="entry name" value="Hydrolase_like"/>
    <property type="match status" value="1"/>
</dbReference>
<comment type="caution">
    <text evidence="2">The sequence shown here is derived from an EMBL/GenBank/DDBJ whole genome shotgun (WGS) entry which is preliminary data.</text>
</comment>
<keyword evidence="3" id="KW-1185">Reference proteome</keyword>
<dbReference type="GO" id="GO:0016791">
    <property type="term" value="F:phosphatase activity"/>
    <property type="evidence" value="ECO:0007669"/>
    <property type="project" value="TreeGrafter"/>
</dbReference>
<feature type="domain" description="GCN5-related N-acetyltransferase-like" evidence="1">
    <location>
        <begin position="282"/>
        <end position="330"/>
    </location>
</feature>
<reference evidence="2 3" key="1">
    <citation type="submission" date="2020-08" db="EMBL/GenBank/DDBJ databases">
        <title>Sequencing the genomes of 1000 actinobacteria strains.</title>
        <authorList>
            <person name="Klenk H.-P."/>
        </authorList>
    </citation>
    <scope>NUCLEOTIDE SEQUENCE [LARGE SCALE GENOMIC DNA]</scope>
    <source>
        <strain evidence="2 3">DSM 44230</strain>
    </source>
</reference>
<dbReference type="InterPro" id="IPR023214">
    <property type="entry name" value="HAD_sf"/>
</dbReference>
<dbReference type="AlphaFoldDB" id="A0A7W7CIA6"/>
<gene>
    <name evidence="2" type="ORF">HNR67_007778</name>
</gene>
<dbReference type="InterPro" id="IPR006357">
    <property type="entry name" value="HAD-SF_hydro_IIA"/>
</dbReference>
<keyword evidence="2" id="KW-0378">Hydrolase</keyword>
<evidence type="ECO:0000313" key="3">
    <source>
        <dbReference type="Proteomes" id="UP000533598"/>
    </source>
</evidence>
<dbReference type="SUPFAM" id="SSF56784">
    <property type="entry name" value="HAD-like"/>
    <property type="match status" value="1"/>
</dbReference>
<dbReference type="PANTHER" id="PTHR19288">
    <property type="entry name" value="4-NITROPHENYLPHOSPHATASE-RELATED"/>
    <property type="match status" value="1"/>
</dbReference>
<proteinExistence type="predicted"/>
<dbReference type="Pfam" id="PF13344">
    <property type="entry name" value="Hydrolase_6"/>
    <property type="match status" value="1"/>
</dbReference>
<dbReference type="GO" id="GO:0005737">
    <property type="term" value="C:cytoplasm"/>
    <property type="evidence" value="ECO:0007669"/>
    <property type="project" value="TreeGrafter"/>
</dbReference>
<evidence type="ECO:0000259" key="1">
    <source>
        <dbReference type="Pfam" id="PF18407"/>
    </source>
</evidence>
<protein>
    <submittedName>
        <fullName evidence="2">HAD superfamily hydrolase (TIGR01450 family)</fullName>
    </submittedName>
</protein>
<dbReference type="Pfam" id="PF18407">
    <property type="entry name" value="GNAT_like"/>
    <property type="match status" value="1"/>
</dbReference>
<dbReference type="InterPro" id="IPR036412">
    <property type="entry name" value="HAD-like_sf"/>
</dbReference>
<evidence type="ECO:0000313" key="2">
    <source>
        <dbReference type="EMBL" id="MBB4681660.1"/>
    </source>
</evidence>
<accession>A0A7W7CIA6</accession>
<organism evidence="2 3">
    <name type="scientific">Crossiella cryophila</name>
    <dbReference type="NCBI Taxonomy" id="43355"/>
    <lineage>
        <taxon>Bacteria</taxon>
        <taxon>Bacillati</taxon>
        <taxon>Actinomycetota</taxon>
        <taxon>Actinomycetes</taxon>
        <taxon>Pseudonocardiales</taxon>
        <taxon>Pseudonocardiaceae</taxon>
        <taxon>Crossiella</taxon>
    </lineage>
</organism>
<dbReference type="EMBL" id="JACHMH010000001">
    <property type="protein sequence ID" value="MBB4681660.1"/>
    <property type="molecule type" value="Genomic_DNA"/>
</dbReference>
<dbReference type="Proteomes" id="UP000533598">
    <property type="component" value="Unassembled WGS sequence"/>
</dbReference>
<dbReference type="Gene3D" id="3.40.50.1000">
    <property type="entry name" value="HAD superfamily/HAD-like"/>
    <property type="match status" value="2"/>
</dbReference>
<name>A0A7W7CIA6_9PSEU</name>